<evidence type="ECO:0000256" key="13">
    <source>
        <dbReference type="SAM" id="Phobius"/>
    </source>
</evidence>
<keyword evidence="3" id="KW-0285">Flavoprotein</keyword>
<dbReference type="AlphaFoldDB" id="A0A7K1SLU8"/>
<feature type="transmembrane region" description="Helical" evidence="13">
    <location>
        <begin position="164"/>
        <end position="181"/>
    </location>
</feature>
<evidence type="ECO:0000256" key="9">
    <source>
        <dbReference type="ARBA" id="ARBA00023002"/>
    </source>
</evidence>
<keyword evidence="4 13" id="KW-0812">Transmembrane</keyword>
<dbReference type="RefSeq" id="WP_157589599.1">
    <property type="nucleotide sequence ID" value="NZ_WPIN01000018.1"/>
</dbReference>
<feature type="domain" description="FAD-binding FR-type" evidence="14">
    <location>
        <begin position="219"/>
        <end position="327"/>
    </location>
</feature>
<evidence type="ECO:0000256" key="8">
    <source>
        <dbReference type="ARBA" id="ARBA00022989"/>
    </source>
</evidence>
<dbReference type="PRINTS" id="PR00410">
    <property type="entry name" value="PHEHYDRXLASE"/>
</dbReference>
<dbReference type="GO" id="GO:0046872">
    <property type="term" value="F:metal ion binding"/>
    <property type="evidence" value="ECO:0007669"/>
    <property type="project" value="UniProtKB-KW"/>
</dbReference>
<dbReference type="GO" id="GO:0016020">
    <property type="term" value="C:membrane"/>
    <property type="evidence" value="ECO:0007669"/>
    <property type="project" value="UniProtKB-SubCell"/>
</dbReference>
<dbReference type="SUPFAM" id="SSF63380">
    <property type="entry name" value="Riboflavin synthase domain-like"/>
    <property type="match status" value="1"/>
</dbReference>
<dbReference type="CDD" id="cd06198">
    <property type="entry name" value="FNR_like_3"/>
    <property type="match status" value="1"/>
</dbReference>
<dbReference type="GO" id="GO:0050660">
    <property type="term" value="F:flavin adenine dinucleotide binding"/>
    <property type="evidence" value="ECO:0007669"/>
    <property type="project" value="TreeGrafter"/>
</dbReference>
<evidence type="ECO:0000256" key="10">
    <source>
        <dbReference type="ARBA" id="ARBA00023004"/>
    </source>
</evidence>
<comment type="cofactor">
    <cofactor evidence="1">
        <name>FAD</name>
        <dbReference type="ChEBI" id="CHEBI:57692"/>
    </cofactor>
</comment>
<keyword evidence="11" id="KW-0411">Iron-sulfur</keyword>
<feature type="transmembrane region" description="Helical" evidence="13">
    <location>
        <begin position="77"/>
        <end position="97"/>
    </location>
</feature>
<feature type="transmembrane region" description="Helical" evidence="13">
    <location>
        <begin position="193"/>
        <end position="213"/>
    </location>
</feature>
<dbReference type="EMBL" id="WPIN01000018">
    <property type="protein sequence ID" value="MVM34780.1"/>
    <property type="molecule type" value="Genomic_DNA"/>
</dbReference>
<dbReference type="GO" id="GO:0016491">
    <property type="term" value="F:oxidoreductase activity"/>
    <property type="evidence" value="ECO:0007669"/>
    <property type="project" value="UniProtKB-KW"/>
</dbReference>
<evidence type="ECO:0000313" key="16">
    <source>
        <dbReference type="Proteomes" id="UP000436006"/>
    </source>
</evidence>
<dbReference type="GO" id="GO:0051537">
    <property type="term" value="F:2 iron, 2 sulfur cluster binding"/>
    <property type="evidence" value="ECO:0007669"/>
    <property type="project" value="UniProtKB-KW"/>
</dbReference>
<dbReference type="PANTHER" id="PTHR47354">
    <property type="entry name" value="NADH OXIDOREDUCTASE HCR"/>
    <property type="match status" value="1"/>
</dbReference>
<dbReference type="InterPro" id="IPR050415">
    <property type="entry name" value="MRET"/>
</dbReference>
<reference evidence="15 16" key="1">
    <citation type="submission" date="2019-12" db="EMBL/GenBank/DDBJ databases">
        <title>Spirosoma sp. HMF4905 genome sequencing and assembly.</title>
        <authorList>
            <person name="Kang H."/>
            <person name="Cha I."/>
            <person name="Kim H."/>
            <person name="Joh K."/>
        </authorList>
    </citation>
    <scope>NUCLEOTIDE SEQUENCE [LARGE SCALE GENOMIC DNA]</scope>
    <source>
        <strain evidence="15 16">HMF4905</strain>
    </source>
</reference>
<keyword evidence="9" id="KW-0560">Oxidoreductase</keyword>
<dbReference type="PROSITE" id="PS51384">
    <property type="entry name" value="FAD_FR"/>
    <property type="match status" value="1"/>
</dbReference>
<dbReference type="Pfam" id="PF08022">
    <property type="entry name" value="FAD_binding_8"/>
    <property type="match status" value="1"/>
</dbReference>
<keyword evidence="16" id="KW-1185">Reference proteome</keyword>
<evidence type="ECO:0000256" key="2">
    <source>
        <dbReference type="ARBA" id="ARBA00004141"/>
    </source>
</evidence>
<keyword evidence="5" id="KW-0001">2Fe-2S</keyword>
<keyword evidence="6" id="KW-0479">Metal-binding</keyword>
<keyword evidence="8 13" id="KW-1133">Transmembrane helix</keyword>
<keyword evidence="7" id="KW-0274">FAD</keyword>
<evidence type="ECO:0000256" key="7">
    <source>
        <dbReference type="ARBA" id="ARBA00022827"/>
    </source>
</evidence>
<dbReference type="Pfam" id="PF01794">
    <property type="entry name" value="Ferric_reduct"/>
    <property type="match status" value="1"/>
</dbReference>
<dbReference type="InterPro" id="IPR001433">
    <property type="entry name" value="OxRdtase_FAD/NAD-bd"/>
</dbReference>
<comment type="subcellular location">
    <subcellularLocation>
        <location evidence="2">Membrane</location>
        <topology evidence="2">Multi-pass membrane protein</topology>
    </subcellularLocation>
</comment>
<evidence type="ECO:0000256" key="1">
    <source>
        <dbReference type="ARBA" id="ARBA00001974"/>
    </source>
</evidence>
<evidence type="ECO:0000256" key="4">
    <source>
        <dbReference type="ARBA" id="ARBA00022692"/>
    </source>
</evidence>
<dbReference type="Gene3D" id="3.40.50.80">
    <property type="entry name" value="Nucleotide-binding domain of ferredoxin-NADP reductase (FNR) module"/>
    <property type="match status" value="1"/>
</dbReference>
<proteinExistence type="predicted"/>
<comment type="caution">
    <text evidence="15">The sequence shown here is derived from an EMBL/GenBank/DDBJ whole genome shotgun (WGS) entry which is preliminary data.</text>
</comment>
<evidence type="ECO:0000313" key="15">
    <source>
        <dbReference type="EMBL" id="MVM34780.1"/>
    </source>
</evidence>
<feature type="transmembrane region" description="Helical" evidence="13">
    <location>
        <begin position="40"/>
        <end position="65"/>
    </location>
</feature>
<organism evidence="15 16">
    <name type="scientific">Spirosoma arboris</name>
    <dbReference type="NCBI Taxonomy" id="2682092"/>
    <lineage>
        <taxon>Bacteria</taxon>
        <taxon>Pseudomonadati</taxon>
        <taxon>Bacteroidota</taxon>
        <taxon>Cytophagia</taxon>
        <taxon>Cytophagales</taxon>
        <taxon>Cytophagaceae</taxon>
        <taxon>Spirosoma</taxon>
    </lineage>
</organism>
<dbReference type="PANTHER" id="PTHR47354:SF8">
    <property type="entry name" value="1,2-PHENYLACETYL-COA EPOXIDASE, SUBUNIT E"/>
    <property type="match status" value="1"/>
</dbReference>
<dbReference type="InterPro" id="IPR017938">
    <property type="entry name" value="Riboflavin_synthase-like_b-brl"/>
</dbReference>
<dbReference type="Pfam" id="PF00175">
    <property type="entry name" value="NAD_binding_1"/>
    <property type="match status" value="1"/>
</dbReference>
<evidence type="ECO:0000256" key="5">
    <source>
        <dbReference type="ARBA" id="ARBA00022714"/>
    </source>
</evidence>
<dbReference type="SUPFAM" id="SSF52343">
    <property type="entry name" value="Ferredoxin reductase-like, C-terminal NADP-linked domain"/>
    <property type="match status" value="1"/>
</dbReference>
<evidence type="ECO:0000256" key="12">
    <source>
        <dbReference type="ARBA" id="ARBA00023136"/>
    </source>
</evidence>
<evidence type="ECO:0000256" key="6">
    <source>
        <dbReference type="ARBA" id="ARBA00022723"/>
    </source>
</evidence>
<dbReference type="Proteomes" id="UP000436006">
    <property type="component" value="Unassembled WGS sequence"/>
</dbReference>
<name>A0A7K1SLU8_9BACT</name>
<feature type="transmembrane region" description="Helical" evidence="13">
    <location>
        <begin position="129"/>
        <end position="152"/>
    </location>
</feature>
<sequence>MKTTTKWIFGALGTACLIFALSPGPEHLIANPTRWEVREQFVYLTGLSTMSLMVLSMVISVRLPLINHWMRGLDKAYIVHKWTGIVSTILVVLHWLAEKAPKWLVEWGVIPNPGELTDGSGFSDLEIDLFQSGVFLVEWVFYGLIILVIIALSTKIPYHIFRKSHKLFPGIFLIAAYHGATAQLKERWLTTPAGYLLLILLAVGVIAALIGLFQQIGASRKVTAVIQQIEQHDHGILGIRLTMQQTFASATTGRGQSIIYQPGQYAFLTFSHDSEPHPFTIASSGDDPNQLSFAIKELGSFTTNLAHRLQIGQPVNVEGPYGEFTFDSPGKRQVWVAGGIGITPFLARLDYLVRHGGTSQSIDFWYSTRSDQDTLFPASLAPLCQRSGVNFYHLNSTKNEYLTVDLIQSVVGSFEDVSIWFCGPPAFAQCLLKGLDAYGFDKRRFHYDDFSMR</sequence>
<dbReference type="InterPro" id="IPR013112">
    <property type="entry name" value="FAD-bd_8"/>
</dbReference>
<keyword evidence="12 13" id="KW-0472">Membrane</keyword>
<evidence type="ECO:0000259" key="14">
    <source>
        <dbReference type="PROSITE" id="PS51384"/>
    </source>
</evidence>
<evidence type="ECO:0000256" key="11">
    <source>
        <dbReference type="ARBA" id="ARBA00023014"/>
    </source>
</evidence>
<dbReference type="InterPro" id="IPR039261">
    <property type="entry name" value="FNR_nucleotide-bd"/>
</dbReference>
<dbReference type="InterPro" id="IPR013130">
    <property type="entry name" value="Fe3_Rdtase_TM_dom"/>
</dbReference>
<dbReference type="Gene3D" id="2.40.30.10">
    <property type="entry name" value="Translation factors"/>
    <property type="match status" value="1"/>
</dbReference>
<gene>
    <name evidence="15" type="ORF">GO755_32430</name>
</gene>
<dbReference type="InterPro" id="IPR017927">
    <property type="entry name" value="FAD-bd_FR_type"/>
</dbReference>
<protein>
    <submittedName>
        <fullName evidence="15">Iron reductase</fullName>
    </submittedName>
</protein>
<accession>A0A7K1SLU8</accession>
<evidence type="ECO:0000256" key="3">
    <source>
        <dbReference type="ARBA" id="ARBA00022630"/>
    </source>
</evidence>
<keyword evidence="10" id="KW-0408">Iron</keyword>